<reference evidence="2 3" key="1">
    <citation type="submission" date="2017-04" db="EMBL/GenBank/DDBJ databases">
        <authorList>
            <person name="Afonso C.L."/>
            <person name="Miller P.J."/>
            <person name="Scott M.A."/>
            <person name="Spackman E."/>
            <person name="Goraichik I."/>
            <person name="Dimitrov K.M."/>
            <person name="Suarez D.L."/>
            <person name="Swayne D.E."/>
        </authorList>
    </citation>
    <scope>NUCLEOTIDE SEQUENCE [LARGE SCALE GENOMIC DNA]</scope>
    <source>
        <strain evidence="2 3">B5P</strain>
    </source>
</reference>
<sequence>MSITPGGALAGLRVIDLTQMLAGPYCTMLLADQGADVVKIEPIEGDPTRHFGPFRADDKHHHFGGYFQSTNRNKKSIGLDLKSPEGKALLRRLVKDADVVVENFRAGVMDRLGIGYESLAAENPRLVYAAIRGFGDPRTGASPYVDRPAFDVVAQAMGGAMGITGPDAVTPMKIGPGIGDIFPAALSAFGIMAAVHHAQRTGQGQFVDVAMYDGILAMCERLVYQYSYTGKSPVPEGNQHPILCPFGVFPCKDGMVTIGCPRDSFWRELADAMGRPELASDPKFLTNNDRLAHASETVAIVEEWTRGLTKAEIAAALDGRVPFGPVNTAADIYADPHVAARQMLVEVEHPGSAKPVTIASTPIRMTATPGGVGRRAPMTGEDTDEVLAALGLGAGEIAELKARKVVA</sequence>
<dbReference type="InterPro" id="IPR050483">
    <property type="entry name" value="CoA-transferase_III_domain"/>
</dbReference>
<protein>
    <submittedName>
        <fullName evidence="2">Crotonobetainyl-CoA:carnitine CoA-transferase CaiB</fullName>
    </submittedName>
</protein>
<proteinExistence type="predicted"/>
<dbReference type="Proteomes" id="UP000193083">
    <property type="component" value="Unassembled WGS sequence"/>
</dbReference>
<name>A0A1X7N222_9HYPH</name>
<dbReference type="Gene3D" id="3.30.1540.10">
    <property type="entry name" value="formyl-coa transferase, domain 3"/>
    <property type="match status" value="1"/>
</dbReference>
<gene>
    <name evidence="2" type="ORF">SAMN02982922_1142</name>
</gene>
<dbReference type="Pfam" id="PF02515">
    <property type="entry name" value="CoA_transf_3"/>
    <property type="match status" value="1"/>
</dbReference>
<organism evidence="2 3">
    <name type="scientific">Mesorhizobium australicum</name>
    <dbReference type="NCBI Taxonomy" id="536018"/>
    <lineage>
        <taxon>Bacteria</taxon>
        <taxon>Pseudomonadati</taxon>
        <taxon>Pseudomonadota</taxon>
        <taxon>Alphaproteobacteria</taxon>
        <taxon>Hyphomicrobiales</taxon>
        <taxon>Phyllobacteriaceae</taxon>
        <taxon>Mesorhizobium</taxon>
    </lineage>
</organism>
<accession>A0A1X7N222</accession>
<evidence type="ECO:0000256" key="1">
    <source>
        <dbReference type="ARBA" id="ARBA00022679"/>
    </source>
</evidence>
<dbReference type="SUPFAM" id="SSF89796">
    <property type="entry name" value="CoA-transferase family III (CaiB/BaiF)"/>
    <property type="match status" value="1"/>
</dbReference>
<dbReference type="InterPro" id="IPR023606">
    <property type="entry name" value="CoA-Trfase_III_dom_1_sf"/>
</dbReference>
<keyword evidence="3" id="KW-1185">Reference proteome</keyword>
<dbReference type="PANTHER" id="PTHR48207:SF3">
    <property type="entry name" value="SUCCINATE--HYDROXYMETHYLGLUTARATE COA-TRANSFERASE"/>
    <property type="match status" value="1"/>
</dbReference>
<dbReference type="AlphaFoldDB" id="A0A1X7N222"/>
<dbReference type="Gene3D" id="3.40.50.10540">
    <property type="entry name" value="Crotonobetainyl-coa:carnitine coa-transferase, domain 1"/>
    <property type="match status" value="1"/>
</dbReference>
<dbReference type="GO" id="GO:0008410">
    <property type="term" value="F:CoA-transferase activity"/>
    <property type="evidence" value="ECO:0007669"/>
    <property type="project" value="TreeGrafter"/>
</dbReference>
<dbReference type="InterPro" id="IPR003673">
    <property type="entry name" value="CoA-Trfase_fam_III"/>
</dbReference>
<evidence type="ECO:0000313" key="2">
    <source>
        <dbReference type="EMBL" id="SMH31282.1"/>
    </source>
</evidence>
<dbReference type="OrthoDB" id="9806585at2"/>
<keyword evidence="1 2" id="KW-0808">Transferase</keyword>
<dbReference type="RefSeq" id="WP_085463260.1">
    <property type="nucleotide sequence ID" value="NZ_FXBL01000004.1"/>
</dbReference>
<dbReference type="InterPro" id="IPR044855">
    <property type="entry name" value="CoA-Trfase_III_dom3_sf"/>
</dbReference>
<dbReference type="PANTHER" id="PTHR48207">
    <property type="entry name" value="SUCCINATE--HYDROXYMETHYLGLUTARATE COA-TRANSFERASE"/>
    <property type="match status" value="1"/>
</dbReference>
<dbReference type="EMBL" id="FXBL01000004">
    <property type="protein sequence ID" value="SMH31282.1"/>
    <property type="molecule type" value="Genomic_DNA"/>
</dbReference>
<evidence type="ECO:0000313" key="3">
    <source>
        <dbReference type="Proteomes" id="UP000193083"/>
    </source>
</evidence>